<evidence type="ECO:0000313" key="3">
    <source>
        <dbReference type="EMBL" id="CAF4366518.1"/>
    </source>
</evidence>
<dbReference type="AlphaFoldDB" id="A0A820M350"/>
<accession>A0A820M350</accession>
<dbReference type="SUPFAM" id="SSF53098">
    <property type="entry name" value="Ribonuclease H-like"/>
    <property type="match status" value="1"/>
</dbReference>
<sequence>MWRSGFYRTKCKRKSKRICIAEEIKYYRAAVQDFNSKMQPSTVSALFFWKFHYVHLPLLLNLAKVHLDACGTSVPSESAFSCSAFVARKERSRLSPENLSYSVFLKDKLDKN</sequence>
<evidence type="ECO:0000259" key="1">
    <source>
        <dbReference type="Pfam" id="PF05699"/>
    </source>
</evidence>
<organism evidence="3 4">
    <name type="scientific">Rotaria magnacalcarata</name>
    <dbReference type="NCBI Taxonomy" id="392030"/>
    <lineage>
        <taxon>Eukaryota</taxon>
        <taxon>Metazoa</taxon>
        <taxon>Spiralia</taxon>
        <taxon>Gnathifera</taxon>
        <taxon>Rotifera</taxon>
        <taxon>Eurotatoria</taxon>
        <taxon>Bdelloidea</taxon>
        <taxon>Philodinida</taxon>
        <taxon>Philodinidae</taxon>
        <taxon>Rotaria</taxon>
    </lineage>
</organism>
<dbReference type="Proteomes" id="UP000663842">
    <property type="component" value="Unassembled WGS sequence"/>
</dbReference>
<evidence type="ECO:0000313" key="4">
    <source>
        <dbReference type="Proteomes" id="UP000663842"/>
    </source>
</evidence>
<gene>
    <name evidence="3" type="ORF">UXM345_LOCUS36760</name>
    <name evidence="2" type="ORF">XDN619_LOCUS6649</name>
</gene>
<dbReference type="EMBL" id="CAJOBF010018002">
    <property type="protein sequence ID" value="CAF4366518.1"/>
    <property type="molecule type" value="Genomic_DNA"/>
</dbReference>
<evidence type="ECO:0000313" key="2">
    <source>
        <dbReference type="EMBL" id="CAF2040926.1"/>
    </source>
</evidence>
<dbReference type="InterPro" id="IPR012337">
    <property type="entry name" value="RNaseH-like_sf"/>
</dbReference>
<dbReference type="EMBL" id="CAJNRG010001916">
    <property type="protein sequence ID" value="CAF2040926.1"/>
    <property type="molecule type" value="Genomic_DNA"/>
</dbReference>
<dbReference type="GO" id="GO:0046983">
    <property type="term" value="F:protein dimerization activity"/>
    <property type="evidence" value="ECO:0007669"/>
    <property type="project" value="InterPro"/>
</dbReference>
<reference evidence="3" key="1">
    <citation type="submission" date="2021-02" db="EMBL/GenBank/DDBJ databases">
        <authorList>
            <person name="Nowell W R."/>
        </authorList>
    </citation>
    <scope>NUCLEOTIDE SEQUENCE</scope>
</reference>
<protein>
    <recommendedName>
        <fullName evidence="1">HAT C-terminal dimerisation domain-containing protein</fullName>
    </recommendedName>
</protein>
<name>A0A820M350_9BILA</name>
<feature type="domain" description="HAT C-terminal dimerisation" evidence="1">
    <location>
        <begin position="31"/>
        <end position="108"/>
    </location>
</feature>
<proteinExistence type="predicted"/>
<comment type="caution">
    <text evidence="3">The sequence shown here is derived from an EMBL/GenBank/DDBJ whole genome shotgun (WGS) entry which is preliminary data.</text>
</comment>
<dbReference type="Proteomes" id="UP000663887">
    <property type="component" value="Unassembled WGS sequence"/>
</dbReference>
<dbReference type="Pfam" id="PF05699">
    <property type="entry name" value="Dimer_Tnp_hAT"/>
    <property type="match status" value="1"/>
</dbReference>
<dbReference type="InterPro" id="IPR008906">
    <property type="entry name" value="HATC_C_dom"/>
</dbReference>